<sequence length="89" mass="10123">METVELEPQVLSDRRGVAFGLVRPNGPVECVITIATLEAYFWLEPRASDARILKTFRDGYGRIRAITERRLLAHPATRLELTPDDFARP</sequence>
<gene>
    <name evidence="1" type="ORF">C2L65_44040</name>
</gene>
<accession>A0A2I8F6A1</accession>
<evidence type="ECO:0000313" key="1">
    <source>
        <dbReference type="EMBL" id="AUT66594.1"/>
    </source>
</evidence>
<dbReference type="AlphaFoldDB" id="A0A2I8F6A1"/>
<dbReference type="KEGG" id="pter:C2L65_44040"/>
<evidence type="ECO:0000313" key="2">
    <source>
        <dbReference type="Proteomes" id="UP000243502"/>
    </source>
</evidence>
<organism evidence="1 2">
    <name type="scientific">Paraburkholderia terrae</name>
    <dbReference type="NCBI Taxonomy" id="311230"/>
    <lineage>
        <taxon>Bacteria</taxon>
        <taxon>Pseudomonadati</taxon>
        <taxon>Pseudomonadota</taxon>
        <taxon>Betaproteobacteria</taxon>
        <taxon>Burkholderiales</taxon>
        <taxon>Burkholderiaceae</taxon>
        <taxon>Paraburkholderia</taxon>
    </lineage>
</organism>
<dbReference type="Proteomes" id="UP000243502">
    <property type="component" value="Chromosome 4"/>
</dbReference>
<dbReference type="Pfam" id="PF07369">
    <property type="entry name" value="DUF1488"/>
    <property type="match status" value="1"/>
</dbReference>
<dbReference type="OrthoDB" id="9105893at2"/>
<dbReference type="RefSeq" id="WP_042317167.1">
    <property type="nucleotide sequence ID" value="NZ_CP026114.1"/>
</dbReference>
<proteinExistence type="predicted"/>
<dbReference type="InterPro" id="IPR009962">
    <property type="entry name" value="DUF1488"/>
</dbReference>
<dbReference type="EMBL" id="CP026114">
    <property type="protein sequence ID" value="AUT66594.1"/>
    <property type="molecule type" value="Genomic_DNA"/>
</dbReference>
<protein>
    <submittedName>
        <fullName evidence="1">DUF1488 domain-containing protein</fullName>
    </submittedName>
</protein>
<reference evidence="1 2" key="1">
    <citation type="submission" date="2018-01" db="EMBL/GenBank/DDBJ databases">
        <title>Species boundaries and ecological features among Paraburkholderia terrae DSMZ17804T, P. hospita DSMZ17164T and P. caribensis DSMZ13236T.</title>
        <authorList>
            <person name="Pratama A.A."/>
        </authorList>
    </citation>
    <scope>NUCLEOTIDE SEQUENCE [LARGE SCALE GENOMIC DNA]</scope>
    <source>
        <strain evidence="1 2">DSM 17804</strain>
    </source>
</reference>
<name>A0A2I8F6A1_9BURK</name>